<keyword evidence="2" id="KW-0472">Membrane</keyword>
<feature type="transmembrane region" description="Helical" evidence="2">
    <location>
        <begin position="152"/>
        <end position="176"/>
    </location>
</feature>
<evidence type="ECO:0000256" key="1">
    <source>
        <dbReference type="SAM" id="MobiDB-lite"/>
    </source>
</evidence>
<feature type="transmembrane region" description="Helical" evidence="2">
    <location>
        <begin position="237"/>
        <end position="260"/>
    </location>
</feature>
<evidence type="ECO:0000259" key="3">
    <source>
        <dbReference type="Pfam" id="PF02517"/>
    </source>
</evidence>
<evidence type="ECO:0000313" key="4">
    <source>
        <dbReference type="EMBL" id="GAA2420225.1"/>
    </source>
</evidence>
<organism evidence="4 5">
    <name type="scientific">Actinomadura vinacea</name>
    <dbReference type="NCBI Taxonomy" id="115336"/>
    <lineage>
        <taxon>Bacteria</taxon>
        <taxon>Bacillati</taxon>
        <taxon>Actinomycetota</taxon>
        <taxon>Actinomycetes</taxon>
        <taxon>Streptosporangiales</taxon>
        <taxon>Thermomonosporaceae</taxon>
        <taxon>Actinomadura</taxon>
    </lineage>
</organism>
<dbReference type="EMBL" id="BAAARW010000012">
    <property type="protein sequence ID" value="GAA2420225.1"/>
    <property type="molecule type" value="Genomic_DNA"/>
</dbReference>
<protein>
    <recommendedName>
        <fullName evidence="3">CAAX prenyl protease 2/Lysostaphin resistance protein A-like domain-containing protein</fullName>
    </recommendedName>
</protein>
<dbReference type="RefSeq" id="WP_344589970.1">
    <property type="nucleotide sequence ID" value="NZ_BAAARW010000012.1"/>
</dbReference>
<proteinExistence type="predicted"/>
<accession>A0ABN3J3Q5</accession>
<comment type="caution">
    <text evidence="4">The sequence shown here is derived from an EMBL/GenBank/DDBJ whole genome shotgun (WGS) entry which is preliminary data.</text>
</comment>
<dbReference type="InterPro" id="IPR003675">
    <property type="entry name" value="Rce1/LyrA-like_dom"/>
</dbReference>
<feature type="compositionally biased region" description="Pro residues" evidence="1">
    <location>
        <begin position="35"/>
        <end position="47"/>
    </location>
</feature>
<feature type="compositionally biased region" description="Low complexity" evidence="1">
    <location>
        <begin position="48"/>
        <end position="77"/>
    </location>
</feature>
<keyword evidence="5" id="KW-1185">Reference proteome</keyword>
<feature type="transmembrane region" description="Helical" evidence="2">
    <location>
        <begin position="375"/>
        <end position="394"/>
    </location>
</feature>
<evidence type="ECO:0000256" key="2">
    <source>
        <dbReference type="SAM" id="Phobius"/>
    </source>
</evidence>
<keyword evidence="2" id="KW-1133">Transmembrane helix</keyword>
<feature type="transmembrane region" description="Helical" evidence="2">
    <location>
        <begin position="348"/>
        <end position="368"/>
    </location>
</feature>
<feature type="domain" description="CAAX prenyl protease 2/Lysostaphin resistance protein A-like" evidence="3">
    <location>
        <begin position="282"/>
        <end position="386"/>
    </location>
</feature>
<feature type="transmembrane region" description="Helical" evidence="2">
    <location>
        <begin position="272"/>
        <end position="291"/>
    </location>
</feature>
<dbReference type="Pfam" id="PF02517">
    <property type="entry name" value="Rce1-like"/>
    <property type="match status" value="1"/>
</dbReference>
<feature type="transmembrane region" description="Helical" evidence="2">
    <location>
        <begin position="196"/>
        <end position="217"/>
    </location>
</feature>
<reference evidence="4 5" key="1">
    <citation type="journal article" date="2019" name="Int. J. Syst. Evol. Microbiol.">
        <title>The Global Catalogue of Microorganisms (GCM) 10K type strain sequencing project: providing services to taxonomists for standard genome sequencing and annotation.</title>
        <authorList>
            <consortium name="The Broad Institute Genomics Platform"/>
            <consortium name="The Broad Institute Genome Sequencing Center for Infectious Disease"/>
            <person name="Wu L."/>
            <person name="Ma J."/>
        </authorList>
    </citation>
    <scope>NUCLEOTIDE SEQUENCE [LARGE SCALE GENOMIC DNA]</scope>
    <source>
        <strain evidence="4 5">JCM 3325</strain>
    </source>
</reference>
<feature type="region of interest" description="Disordered" evidence="1">
    <location>
        <begin position="1"/>
        <end position="95"/>
    </location>
</feature>
<evidence type="ECO:0000313" key="5">
    <source>
        <dbReference type="Proteomes" id="UP001501231"/>
    </source>
</evidence>
<feature type="transmembrane region" description="Helical" evidence="2">
    <location>
        <begin position="323"/>
        <end position="342"/>
    </location>
</feature>
<gene>
    <name evidence="4" type="ORF">GCM10010191_34320</name>
</gene>
<dbReference type="Proteomes" id="UP001501231">
    <property type="component" value="Unassembled WGS sequence"/>
</dbReference>
<keyword evidence="2" id="KW-0812">Transmembrane</keyword>
<sequence length="477" mass="50318">MSDPADNGWAPPDPPMGGETPPAQEPVQESAQEPRPVPPPMSRPAPQEPAAAGQAAHPAPAPGWPEQQPQTGAQGWTGATGGYPPPYPQAYGAQPEPYGGQPYGYGTQGMLYAGYGVPVKRPWVVPTPPGSPYHRMARTAAHRWWRPWAGTLAILFGGFASVIVLGIGAMIVATVINGEPPAGTGRTILGNDLADLGFNLAALALFLPFALLVPWWVQRRRPGTLSSVAGRLRWRWLLLCSGLALGFCALSFGTSWLAGLVVDDPSAADEHWVGWGRFLMAAAIIVALVPFQATAEEYVFRGWLLQAVGACTLETRRGRVGQAFSVVFRTPWPGILAGSMLFTSGHGYTGWGMLDVFLFGAIAGWMTVRSGGLEAAIALHVLNNLMAFLLPAAMGQLDIVQGAVPWQYVLADVVPMLLYAAAVAWLVRRLKIQTVVADPAVPAAAGHVPPPVPVDGVPVDGVPGADHVGGHRPLDGA</sequence>
<name>A0ABN3J3Q5_9ACTN</name>
<feature type="transmembrane region" description="Helical" evidence="2">
    <location>
        <begin position="406"/>
        <end position="427"/>
    </location>
</feature>